<reference evidence="2" key="1">
    <citation type="submission" date="2023-07" db="EMBL/GenBank/DDBJ databases">
        <title>Sorghum-associated microbial communities from plants grown in Nebraska, USA.</title>
        <authorList>
            <person name="Schachtman D."/>
        </authorList>
    </citation>
    <scope>NUCLEOTIDE SEQUENCE</scope>
    <source>
        <strain evidence="2">BE330</strain>
    </source>
</reference>
<evidence type="ECO:0000313" key="3">
    <source>
        <dbReference type="Proteomes" id="UP001185331"/>
    </source>
</evidence>
<dbReference type="RefSeq" id="WP_309853581.1">
    <property type="nucleotide sequence ID" value="NZ_JAVDQJ010000004.1"/>
</dbReference>
<dbReference type="InterPro" id="IPR014914">
    <property type="entry name" value="RES_dom"/>
</dbReference>
<gene>
    <name evidence="2" type="ORF">J2Y00_002458</name>
</gene>
<accession>A0AAE3XCM4</accession>
<feature type="domain" description="RES" evidence="1">
    <location>
        <begin position="13"/>
        <end position="119"/>
    </location>
</feature>
<comment type="caution">
    <text evidence="2">The sequence shown here is derived from an EMBL/GenBank/DDBJ whole genome shotgun (WGS) entry which is preliminary data.</text>
</comment>
<dbReference type="Pfam" id="PF08808">
    <property type="entry name" value="RES"/>
    <property type="match status" value="1"/>
</dbReference>
<dbReference type="Proteomes" id="UP001185331">
    <property type="component" value="Unassembled WGS sequence"/>
</dbReference>
<dbReference type="EMBL" id="JAVDQK010000005">
    <property type="protein sequence ID" value="MDR6218861.1"/>
    <property type="molecule type" value="Genomic_DNA"/>
</dbReference>
<sequence>MCNHLYPFLWNAPAQPAARWHALGDGPVQYLADSPEGAWAEVLRHAEAVTADEVLEQQRSVWAITMPSDLDLGVPDLALDVLIGGEDTYPACQAEARRLRDAGHDGLIAPSAALLPGGCHPYLSGDTITPDEARRSDGQVIVLFGNHLELPGWRCAQLGSAHPDLLGRIRWLPGTPLN</sequence>
<organism evidence="2 3">
    <name type="scientific">Deinococcus soli</name>
    <name type="common">ex Cha et al. 2016</name>
    <dbReference type="NCBI Taxonomy" id="1309411"/>
    <lineage>
        <taxon>Bacteria</taxon>
        <taxon>Thermotogati</taxon>
        <taxon>Deinococcota</taxon>
        <taxon>Deinococci</taxon>
        <taxon>Deinococcales</taxon>
        <taxon>Deinococcaceae</taxon>
        <taxon>Deinococcus</taxon>
    </lineage>
</organism>
<protein>
    <recommendedName>
        <fullName evidence="1">RES domain-containing protein</fullName>
    </recommendedName>
</protein>
<evidence type="ECO:0000313" key="2">
    <source>
        <dbReference type="EMBL" id="MDR6218861.1"/>
    </source>
</evidence>
<dbReference type="AlphaFoldDB" id="A0AAE3XCM4"/>
<proteinExistence type="predicted"/>
<name>A0AAE3XCM4_9DEIO</name>
<evidence type="ECO:0000259" key="1">
    <source>
        <dbReference type="Pfam" id="PF08808"/>
    </source>
</evidence>